<evidence type="ECO:0000256" key="1">
    <source>
        <dbReference type="SAM" id="Phobius"/>
    </source>
</evidence>
<proteinExistence type="predicted"/>
<dbReference type="EMBL" id="MN850590">
    <property type="protein sequence ID" value="QHR68222.1"/>
    <property type="molecule type" value="Genomic_DNA"/>
</dbReference>
<gene>
    <name evidence="2" type="ORF">moha_89</name>
</gene>
<evidence type="ECO:0000313" key="3">
    <source>
        <dbReference type="Proteomes" id="UP000464690"/>
    </source>
</evidence>
<evidence type="ECO:0000313" key="2">
    <source>
        <dbReference type="EMBL" id="QHR68222.1"/>
    </source>
</evidence>
<feature type="transmembrane region" description="Helical" evidence="1">
    <location>
        <begin position="7"/>
        <end position="25"/>
    </location>
</feature>
<protein>
    <submittedName>
        <fullName evidence="2">Uncharacterized protein</fullName>
    </submittedName>
</protein>
<accession>A0A6B9WU33</accession>
<feature type="transmembrane region" description="Helical" evidence="1">
    <location>
        <begin position="37"/>
        <end position="57"/>
    </location>
</feature>
<organism evidence="2 3">
    <name type="scientific">Escherichia phage moha</name>
    <dbReference type="NCBI Taxonomy" id="2696423"/>
    <lineage>
        <taxon>Viruses</taxon>
        <taxon>Duplodnaviria</taxon>
        <taxon>Heunggongvirae</taxon>
        <taxon>Uroviricota</taxon>
        <taxon>Caudoviricetes</taxon>
        <taxon>Pantevenvirales</taxon>
        <taxon>Straboviridae</taxon>
        <taxon>Tevenvirinae</taxon>
        <taxon>Mosigvirus</taxon>
        <taxon>Mosigvirus mar005p1</taxon>
    </lineage>
</organism>
<keyword evidence="1" id="KW-1133">Transmembrane helix</keyword>
<keyword evidence="1" id="KW-0812">Transmembrane</keyword>
<sequence length="66" mass="7637">MEIICFIFVYIVLGFIIVMIGRNHMEISSGGEAVFATFIWPILALFGIVWIVSWPLAKLYEKIFRL</sequence>
<dbReference type="Proteomes" id="UP000464690">
    <property type="component" value="Genome"/>
</dbReference>
<reference evidence="3" key="1">
    <citation type="submission" date="2019-12" db="EMBL/GenBank/DDBJ databases">
        <authorList>
            <person name="Olsen N.S."/>
            <person name="Junco L.M.F."/>
            <person name="Kot W."/>
            <person name="Hansen L.H."/>
        </authorList>
    </citation>
    <scope>NUCLEOTIDE SEQUENCE [LARGE SCALE GENOMIC DNA]</scope>
</reference>
<name>A0A6B9WU33_9CAUD</name>
<keyword evidence="1" id="KW-0472">Membrane</keyword>